<evidence type="ECO:0008006" key="13">
    <source>
        <dbReference type="Google" id="ProtNLM"/>
    </source>
</evidence>
<dbReference type="GO" id="GO:0046474">
    <property type="term" value="P:glycerophospholipid biosynthetic process"/>
    <property type="evidence" value="ECO:0007669"/>
    <property type="project" value="TreeGrafter"/>
</dbReference>
<dbReference type="InterPro" id="IPR004570">
    <property type="entry name" value="Phosphatidylglycerol_P_synth"/>
</dbReference>
<dbReference type="Gene3D" id="1.20.120.1760">
    <property type="match status" value="1"/>
</dbReference>
<sequence>MAALTAANQLTLLRMLLIPALVILVVYGLNGWALIVFIVAGITDVLDGLLARWWGQPTTLGALLDPMADKLLLISMFVVLTMPSLDLPNQLPIWLTVLVISRDVIIVVTVAIANLSVGRLVFPPTALGKVATVVYIVTAAVTLLFNWLGRSSGVVDVAVYAALGATLVSGLHYIVHATRVLSKVS</sequence>
<name>A0A382AB99_9ZZZZ</name>
<evidence type="ECO:0000256" key="8">
    <source>
        <dbReference type="ARBA" id="ARBA00023136"/>
    </source>
</evidence>
<keyword evidence="8 11" id="KW-0472">Membrane</keyword>
<comment type="subcellular location">
    <subcellularLocation>
        <location evidence="1">Membrane</location>
        <topology evidence="1">Multi-pass membrane protein</topology>
    </subcellularLocation>
</comment>
<evidence type="ECO:0000256" key="1">
    <source>
        <dbReference type="ARBA" id="ARBA00004141"/>
    </source>
</evidence>
<keyword evidence="10" id="KW-1208">Phospholipid metabolism</keyword>
<dbReference type="AlphaFoldDB" id="A0A382AB99"/>
<accession>A0A382AB99</accession>
<evidence type="ECO:0000313" key="12">
    <source>
        <dbReference type="EMBL" id="SVA98277.1"/>
    </source>
</evidence>
<keyword evidence="5 11" id="KW-0812">Transmembrane</keyword>
<feature type="transmembrane region" description="Helical" evidence="11">
    <location>
        <begin position="126"/>
        <end position="145"/>
    </location>
</feature>
<evidence type="ECO:0000256" key="6">
    <source>
        <dbReference type="ARBA" id="ARBA00022989"/>
    </source>
</evidence>
<keyword evidence="3" id="KW-0444">Lipid biosynthesis</keyword>
<dbReference type="Pfam" id="PF01066">
    <property type="entry name" value="CDP-OH_P_transf"/>
    <property type="match status" value="1"/>
</dbReference>
<evidence type="ECO:0000256" key="3">
    <source>
        <dbReference type="ARBA" id="ARBA00022516"/>
    </source>
</evidence>
<dbReference type="InterPro" id="IPR048254">
    <property type="entry name" value="CDP_ALCOHOL_P_TRANSF_CS"/>
</dbReference>
<proteinExistence type="inferred from homology"/>
<organism evidence="12">
    <name type="scientific">marine metagenome</name>
    <dbReference type="NCBI Taxonomy" id="408172"/>
    <lineage>
        <taxon>unclassified sequences</taxon>
        <taxon>metagenomes</taxon>
        <taxon>ecological metagenomes</taxon>
    </lineage>
</organism>
<reference evidence="12" key="1">
    <citation type="submission" date="2018-05" db="EMBL/GenBank/DDBJ databases">
        <authorList>
            <person name="Lanie J.A."/>
            <person name="Ng W.-L."/>
            <person name="Kazmierczak K.M."/>
            <person name="Andrzejewski T.M."/>
            <person name="Davidsen T.M."/>
            <person name="Wayne K.J."/>
            <person name="Tettelin H."/>
            <person name="Glass J.I."/>
            <person name="Rusch D."/>
            <person name="Podicherti R."/>
            <person name="Tsui H.-C.T."/>
            <person name="Winkler M.E."/>
        </authorList>
    </citation>
    <scope>NUCLEOTIDE SEQUENCE</scope>
</reference>
<evidence type="ECO:0000256" key="7">
    <source>
        <dbReference type="ARBA" id="ARBA00023098"/>
    </source>
</evidence>
<comment type="similarity">
    <text evidence="2">Belongs to the CDP-alcohol phosphatidyltransferase class-I family.</text>
</comment>
<dbReference type="GO" id="GO:0016020">
    <property type="term" value="C:membrane"/>
    <property type="evidence" value="ECO:0007669"/>
    <property type="project" value="UniProtKB-SubCell"/>
</dbReference>
<keyword evidence="7" id="KW-0443">Lipid metabolism</keyword>
<protein>
    <recommendedName>
        <fullName evidence="13">CDP-diacylglycerol--glycerol-3-phosphate 3-phosphatidyltransferase</fullName>
    </recommendedName>
</protein>
<evidence type="ECO:0000256" key="9">
    <source>
        <dbReference type="ARBA" id="ARBA00023209"/>
    </source>
</evidence>
<dbReference type="PIRSF" id="PIRSF000847">
    <property type="entry name" value="Phos_ph_gly_syn"/>
    <property type="match status" value="1"/>
</dbReference>
<dbReference type="GO" id="GO:0008444">
    <property type="term" value="F:CDP-diacylglycerol-glycerol-3-phosphate 3-phosphatidyltransferase activity"/>
    <property type="evidence" value="ECO:0007669"/>
    <property type="project" value="InterPro"/>
</dbReference>
<keyword evidence="9" id="KW-0594">Phospholipid biosynthesis</keyword>
<dbReference type="PANTHER" id="PTHR14269">
    <property type="entry name" value="CDP-DIACYLGLYCEROL--GLYCEROL-3-PHOSPHATE 3-PHOSPHATIDYLTRANSFERASE-RELATED"/>
    <property type="match status" value="1"/>
</dbReference>
<evidence type="ECO:0000256" key="2">
    <source>
        <dbReference type="ARBA" id="ARBA00010441"/>
    </source>
</evidence>
<evidence type="ECO:0000256" key="10">
    <source>
        <dbReference type="ARBA" id="ARBA00023264"/>
    </source>
</evidence>
<dbReference type="PROSITE" id="PS00379">
    <property type="entry name" value="CDP_ALCOHOL_P_TRANSF"/>
    <property type="match status" value="1"/>
</dbReference>
<dbReference type="InterPro" id="IPR050324">
    <property type="entry name" value="CDP-alcohol_PTase-I"/>
</dbReference>
<keyword evidence="4" id="KW-0808">Transferase</keyword>
<dbReference type="EMBL" id="UINC01024511">
    <property type="protein sequence ID" value="SVA98277.1"/>
    <property type="molecule type" value="Genomic_DNA"/>
</dbReference>
<gene>
    <name evidence="12" type="ORF">METZ01_LOCUS151131</name>
</gene>
<dbReference type="InterPro" id="IPR000462">
    <property type="entry name" value="CDP-OH_P_trans"/>
</dbReference>
<keyword evidence="6 11" id="KW-1133">Transmembrane helix</keyword>
<feature type="transmembrane region" description="Helical" evidence="11">
    <location>
        <begin position="91"/>
        <end position="114"/>
    </location>
</feature>
<evidence type="ECO:0000256" key="11">
    <source>
        <dbReference type="SAM" id="Phobius"/>
    </source>
</evidence>
<dbReference type="InterPro" id="IPR043130">
    <property type="entry name" value="CDP-OH_PTrfase_TM_dom"/>
</dbReference>
<evidence type="ECO:0000256" key="4">
    <source>
        <dbReference type="ARBA" id="ARBA00022679"/>
    </source>
</evidence>
<dbReference type="PANTHER" id="PTHR14269:SF62">
    <property type="entry name" value="CDP-DIACYLGLYCEROL--GLYCEROL-3-PHOSPHATE 3-PHOSPHATIDYLTRANSFERASE 1, CHLOROPLASTIC"/>
    <property type="match status" value="1"/>
</dbReference>
<feature type="transmembrane region" description="Helical" evidence="11">
    <location>
        <begin position="157"/>
        <end position="175"/>
    </location>
</feature>
<evidence type="ECO:0000256" key="5">
    <source>
        <dbReference type="ARBA" id="ARBA00022692"/>
    </source>
</evidence>